<keyword evidence="4 6" id="KW-0479">Metal-binding</keyword>
<dbReference type="InterPro" id="IPR012292">
    <property type="entry name" value="Globin/Proto"/>
</dbReference>
<accession>A0ABP6T333</accession>
<dbReference type="Gene3D" id="1.10.490.10">
    <property type="entry name" value="Globins"/>
    <property type="match status" value="1"/>
</dbReference>
<keyword evidence="6" id="KW-0561">Oxygen transport</keyword>
<dbReference type="PIRSF" id="PIRSF002030">
    <property type="entry name" value="Globin_Protozoa/Cyanobacteria"/>
    <property type="match status" value="1"/>
</dbReference>
<dbReference type="SUPFAM" id="SSF46458">
    <property type="entry name" value="Globin-like"/>
    <property type="match status" value="1"/>
</dbReference>
<evidence type="ECO:0000256" key="1">
    <source>
        <dbReference type="ARBA" id="ARBA00009660"/>
    </source>
</evidence>
<gene>
    <name evidence="7" type="ORF">GCM10020369_51660</name>
</gene>
<dbReference type="InterPro" id="IPR016339">
    <property type="entry name" value="Hemoglobin_trunc_I"/>
</dbReference>
<keyword evidence="2 6" id="KW-0813">Transport</keyword>
<evidence type="ECO:0000256" key="2">
    <source>
        <dbReference type="ARBA" id="ARBA00022448"/>
    </source>
</evidence>
<dbReference type="InterPro" id="IPR001486">
    <property type="entry name" value="Hemoglobin_trunc"/>
</dbReference>
<proteinExistence type="inferred from homology"/>
<dbReference type="CDD" id="cd00454">
    <property type="entry name" value="TrHb1_N"/>
    <property type="match status" value="1"/>
</dbReference>
<dbReference type="InterPro" id="IPR009050">
    <property type="entry name" value="Globin-like_sf"/>
</dbReference>
<comment type="similarity">
    <text evidence="1 6">Belongs to the truncated hemoglobin family. Group I subfamily.</text>
</comment>
<name>A0ABP6T333_9ACTN</name>
<evidence type="ECO:0000256" key="3">
    <source>
        <dbReference type="ARBA" id="ARBA00022617"/>
    </source>
</evidence>
<reference evidence="8" key="1">
    <citation type="journal article" date="2019" name="Int. J. Syst. Evol. Microbiol.">
        <title>The Global Catalogue of Microorganisms (GCM) 10K type strain sequencing project: providing services to taxonomists for standard genome sequencing and annotation.</title>
        <authorList>
            <consortium name="The Broad Institute Genomics Platform"/>
            <consortium name="The Broad Institute Genome Sequencing Center for Infectious Disease"/>
            <person name="Wu L."/>
            <person name="Ma J."/>
        </authorList>
    </citation>
    <scope>NUCLEOTIDE SEQUENCE [LARGE SCALE GENOMIC DNA]</scope>
    <source>
        <strain evidence="8">JCM 9458</strain>
    </source>
</reference>
<dbReference type="RefSeq" id="WP_345730798.1">
    <property type="nucleotide sequence ID" value="NZ_BAAAYN010000035.1"/>
</dbReference>
<keyword evidence="8" id="KW-1185">Reference proteome</keyword>
<dbReference type="EMBL" id="BAAAYN010000035">
    <property type="protein sequence ID" value="GAA3391927.1"/>
    <property type="molecule type" value="Genomic_DNA"/>
</dbReference>
<comment type="caution">
    <text evidence="7">The sequence shown here is derived from an EMBL/GenBank/DDBJ whole genome shotgun (WGS) entry which is preliminary data.</text>
</comment>
<dbReference type="Proteomes" id="UP001501676">
    <property type="component" value="Unassembled WGS sequence"/>
</dbReference>
<evidence type="ECO:0000256" key="6">
    <source>
        <dbReference type="PIRNR" id="PIRNR002030"/>
    </source>
</evidence>
<evidence type="ECO:0000256" key="4">
    <source>
        <dbReference type="ARBA" id="ARBA00022723"/>
    </source>
</evidence>
<evidence type="ECO:0000256" key="5">
    <source>
        <dbReference type="ARBA" id="ARBA00023004"/>
    </source>
</evidence>
<protein>
    <recommendedName>
        <fullName evidence="6">Group 1 truncated hemoglobin</fullName>
    </recommendedName>
</protein>
<dbReference type="Pfam" id="PF01152">
    <property type="entry name" value="Bac_globin"/>
    <property type="match status" value="1"/>
</dbReference>
<sequence length="125" mass="12830">MSTEAAPPETIYERIGGAPAVAAVVDLFYAKVIADPSLAPYFEGVDLERLKEHQRLFVGAALGATYPYSGRTMSAAHAGMGITPAAFATVVGHLATSLAEAGVDEATIGQIADALTPLEPDIVSG</sequence>
<evidence type="ECO:0000313" key="7">
    <source>
        <dbReference type="EMBL" id="GAA3391927.1"/>
    </source>
</evidence>
<evidence type="ECO:0000313" key="8">
    <source>
        <dbReference type="Proteomes" id="UP001501676"/>
    </source>
</evidence>
<keyword evidence="3 6" id="KW-0349">Heme</keyword>
<comment type="cofactor">
    <cofactor evidence="6">
        <name>heme</name>
        <dbReference type="ChEBI" id="CHEBI:30413"/>
    </cofactor>
</comment>
<organism evidence="7 8">
    <name type="scientific">Cryptosporangium minutisporangium</name>
    <dbReference type="NCBI Taxonomy" id="113569"/>
    <lineage>
        <taxon>Bacteria</taxon>
        <taxon>Bacillati</taxon>
        <taxon>Actinomycetota</taxon>
        <taxon>Actinomycetes</taxon>
        <taxon>Cryptosporangiales</taxon>
        <taxon>Cryptosporangiaceae</taxon>
        <taxon>Cryptosporangium</taxon>
    </lineage>
</organism>
<keyword evidence="5 6" id="KW-0408">Iron</keyword>